<keyword evidence="2" id="KW-0547">Nucleotide-binding</keyword>
<dbReference type="GO" id="GO:0003677">
    <property type="term" value="F:DNA binding"/>
    <property type="evidence" value="ECO:0007669"/>
    <property type="project" value="InterPro"/>
</dbReference>
<feature type="region of interest" description="Disordered" evidence="9">
    <location>
        <begin position="753"/>
        <end position="787"/>
    </location>
</feature>
<evidence type="ECO:0000256" key="1">
    <source>
        <dbReference type="ARBA" id="ARBA00022722"/>
    </source>
</evidence>
<dbReference type="GO" id="GO:0043138">
    <property type="term" value="F:3'-5' DNA helicase activity"/>
    <property type="evidence" value="ECO:0007669"/>
    <property type="project" value="TreeGrafter"/>
</dbReference>
<proteinExistence type="predicted"/>
<evidence type="ECO:0000256" key="8">
    <source>
        <dbReference type="ARBA" id="ARBA00023204"/>
    </source>
</evidence>
<keyword evidence="4" id="KW-0378">Hydrolase</keyword>
<dbReference type="RefSeq" id="WP_126029517.1">
    <property type="nucleotide sequence ID" value="NZ_QXGJ01000002.1"/>
</dbReference>
<keyword evidence="5" id="KW-0347">Helicase</keyword>
<dbReference type="PROSITE" id="PS51217">
    <property type="entry name" value="UVRD_HELICASE_CTER"/>
    <property type="match status" value="1"/>
</dbReference>
<evidence type="ECO:0000256" key="9">
    <source>
        <dbReference type="SAM" id="MobiDB-lite"/>
    </source>
</evidence>
<feature type="region of interest" description="Disordered" evidence="9">
    <location>
        <begin position="188"/>
        <end position="207"/>
    </location>
</feature>
<evidence type="ECO:0000256" key="6">
    <source>
        <dbReference type="ARBA" id="ARBA00022839"/>
    </source>
</evidence>
<evidence type="ECO:0000313" key="12">
    <source>
        <dbReference type="Proteomes" id="UP000288607"/>
    </source>
</evidence>
<dbReference type="EMBL" id="QXGJ01000002">
    <property type="protein sequence ID" value="RSX51984.1"/>
    <property type="molecule type" value="Genomic_DNA"/>
</dbReference>
<reference evidence="11 12" key="1">
    <citation type="submission" date="2018-09" db="EMBL/GenBank/DDBJ databases">
        <title>Characterization of the phylogenetic diversity of five novel species belonging to the genus Bifidobacterium.</title>
        <authorList>
            <person name="Lugli G.A."/>
            <person name="Duranti S."/>
            <person name="Milani C."/>
        </authorList>
    </citation>
    <scope>NUCLEOTIDE SEQUENCE [LARGE SCALE GENOMIC DNA]</scope>
    <source>
        <strain evidence="11 12">2028B</strain>
    </source>
</reference>
<dbReference type="GO" id="GO:0033202">
    <property type="term" value="C:DNA helicase complex"/>
    <property type="evidence" value="ECO:0007669"/>
    <property type="project" value="TreeGrafter"/>
</dbReference>
<dbReference type="GO" id="GO:0004527">
    <property type="term" value="F:exonuclease activity"/>
    <property type="evidence" value="ECO:0007669"/>
    <property type="project" value="UniProtKB-KW"/>
</dbReference>
<name>A0A430FGI5_9BIFI</name>
<dbReference type="PANTHER" id="PTHR11070:SF59">
    <property type="entry name" value="DNA 3'-5' HELICASE"/>
    <property type="match status" value="1"/>
</dbReference>
<feature type="domain" description="UvrD-like helicase C-terminal" evidence="10">
    <location>
        <begin position="478"/>
        <end position="908"/>
    </location>
</feature>
<feature type="compositionally biased region" description="Basic and acidic residues" evidence="9">
    <location>
        <begin position="755"/>
        <end position="767"/>
    </location>
</feature>
<evidence type="ECO:0000313" key="11">
    <source>
        <dbReference type="EMBL" id="RSX51984.1"/>
    </source>
</evidence>
<dbReference type="InterPro" id="IPR014017">
    <property type="entry name" value="DNA_helicase_UvrD-like_C"/>
</dbReference>
<dbReference type="Gene3D" id="3.40.50.300">
    <property type="entry name" value="P-loop containing nucleotide triphosphate hydrolases"/>
    <property type="match status" value="2"/>
</dbReference>
<evidence type="ECO:0000259" key="10">
    <source>
        <dbReference type="PROSITE" id="PS51217"/>
    </source>
</evidence>
<dbReference type="Proteomes" id="UP000288607">
    <property type="component" value="Unassembled WGS sequence"/>
</dbReference>
<feature type="compositionally biased region" description="Basic and acidic residues" evidence="9">
    <location>
        <begin position="1129"/>
        <end position="1145"/>
    </location>
</feature>
<evidence type="ECO:0000256" key="2">
    <source>
        <dbReference type="ARBA" id="ARBA00022741"/>
    </source>
</evidence>
<keyword evidence="8" id="KW-0234">DNA repair</keyword>
<dbReference type="GO" id="GO:0005524">
    <property type="term" value="F:ATP binding"/>
    <property type="evidence" value="ECO:0007669"/>
    <property type="project" value="UniProtKB-KW"/>
</dbReference>
<keyword evidence="7" id="KW-0067">ATP-binding</keyword>
<protein>
    <submittedName>
        <fullName evidence="11">PD-(D/E)XK nuclease superfamily</fullName>
    </submittedName>
</protein>
<sequence>MTKERAPYEAMTIDQAFAQAQHLLEGRALPYGAGDSTVDARITRTLLVAGPPRSGKTEFALKVLYGGKPGIADKTAYDEATPAGAVMIVSNRTIADDLSLRVIRDVKQTSLARPVTTLAALAFRIISTMRVREGLPLPKLLNGAEQDAILRSVLAAHVAHVRAGDQCETCRLLAAYFASSNWTGLVSSQDGTNTDTPGNDPDDARDASTDELFERGISDVFITQLRDMLARMNELGASSAKEDAIIATLAAATGDAGIRGERLATQWRAAFALRREYIAAINRIYPDEYRLDASRLLVEGTEAVRQALREGLPPADAAIPRVVIVDDAQDLTLAGMAFLQAIERSGGILILIGNPDEAVQGFRGSYPEFLFLRATEQPLDGDDTADDDAADEMSAMVNDRNLGRLGAFAIRLVPAQTGASHAASRSDAPADTDAHADVWTSSDSCAYSYRDLVAARTSLGILSLEPTSIPLADRLGKMPQWPGAAPILPLARYDGEKPPAVPSASPDGSVRAALYRSAGEELDDVVWHMLHAHTIDHRSWNDMAVIAHDNSTVRVFGERLRREGIPVHYSSVTKPLKDEPFVQGLFAIIELALLRERGINSTTMNARALAVFVRSRMRMLLGSPLVSVTTAGGARHPLRVSAINAAMNSLESLSRVLVQNDRSDAGAATGRTVANRALLHAMMDDWSALRERLSDGERARDGVVISVDDSLMGGGSPEDATAMGFGVDAMNLLLAEGGEPADRVVRAIHSVLGSRDAKPETDDENSRTDTGLETGPNDGEKRARSAWTDPEAATFERAWAMIDAVTEKLRTMPLREARYVLWEAWQAAGVAERWQRQALRDDADGRAADDRLDTAMRLFQFAESSGAQHDVTAFMEQVRAMELEADSLAHVRPVEEAVTLTTPAGAIGRSWPLVWMPAVQQGVWPNLAARNTMFGVDDLADVMLHGRLASSLGAEGSGDVAAARSEQVASVLYGEKRSFLMAITRAETQVQVSAVSDDDHVPSDFLYGFMPELFVREDPENENRPFTRYTEVGQAERYHGLELSVRGIVTEARAILAAGRDAVGDDAFRDAADTLRFLKDEGIPYADPENWPFVDAARETVARKSAGAGDDLPDDAVVFGTKSVPDGLSKQDRERLDEQTGVDRNKSGARPVVRLSPSAVDGIWNCPVCWLMDNQFVGPRPSSVATSFGTIIHAVAERASAEGLDLPAGQPGTTPEEKTAAITDRMLDIYAELRVDPEDIPSVAERYDAMYKDRSAGTLLRHIAEYFVNSAEAMGGSGVSDNGAYGRQGAKTPPIPIGNLESVTCEKPFLARFDLDRILTAYNATPGVTQVGRDDLYGMLGALVGGWPKGMSKDLQVCISGRMDREETRVMDDGTRQLRLIDYKTGKSRSAKQNFSDLQLVCYQLGEQFDDQLRTEAVGSSADGQPRKLPEIPFIGQSGLFFVKDKASPSYSHAAESCHQPALFRDGHINDQPFTPRYYAASISKLFDEPVLPTVPKENVSEAAWKILLDMRGTQTIWALTMIARVLYAAGAVQSARLVADPDDEHVKHCWHKDACPACADDITSVLEVR</sequence>
<dbReference type="OrthoDB" id="5240387at2"/>
<dbReference type="InterPro" id="IPR000212">
    <property type="entry name" value="DNA_helicase_UvrD/REP"/>
</dbReference>
<keyword evidence="6" id="KW-0269">Exonuclease</keyword>
<dbReference type="GO" id="GO:0000725">
    <property type="term" value="P:recombinational repair"/>
    <property type="evidence" value="ECO:0007669"/>
    <property type="project" value="TreeGrafter"/>
</dbReference>
<keyword evidence="1" id="KW-0540">Nuclease</keyword>
<gene>
    <name evidence="11" type="ORF">D2E23_0591</name>
</gene>
<evidence type="ECO:0000256" key="5">
    <source>
        <dbReference type="ARBA" id="ARBA00022806"/>
    </source>
</evidence>
<dbReference type="InterPro" id="IPR027417">
    <property type="entry name" value="P-loop_NTPase"/>
</dbReference>
<organism evidence="11 12">
    <name type="scientific">Bifidobacterium callimiconis</name>
    <dbReference type="NCBI Taxonomy" id="2306973"/>
    <lineage>
        <taxon>Bacteria</taxon>
        <taxon>Bacillati</taxon>
        <taxon>Actinomycetota</taxon>
        <taxon>Actinomycetes</taxon>
        <taxon>Bifidobacteriales</taxon>
        <taxon>Bifidobacteriaceae</taxon>
        <taxon>Bifidobacterium</taxon>
    </lineage>
</organism>
<evidence type="ECO:0000256" key="3">
    <source>
        <dbReference type="ARBA" id="ARBA00022763"/>
    </source>
</evidence>
<accession>A0A430FGI5</accession>
<evidence type="ECO:0000256" key="7">
    <source>
        <dbReference type="ARBA" id="ARBA00022840"/>
    </source>
</evidence>
<evidence type="ECO:0000256" key="4">
    <source>
        <dbReference type="ARBA" id="ARBA00022801"/>
    </source>
</evidence>
<dbReference type="Pfam" id="PF12705">
    <property type="entry name" value="PDDEXK_1"/>
    <property type="match status" value="1"/>
</dbReference>
<dbReference type="InterPro" id="IPR038726">
    <property type="entry name" value="PDDEXK_AddAB-type"/>
</dbReference>
<comment type="caution">
    <text evidence="11">The sequence shown here is derived from an EMBL/GenBank/DDBJ whole genome shotgun (WGS) entry which is preliminary data.</text>
</comment>
<dbReference type="Gene3D" id="1.10.486.10">
    <property type="entry name" value="PCRA, domain 4"/>
    <property type="match status" value="1"/>
</dbReference>
<keyword evidence="12" id="KW-1185">Reference proteome</keyword>
<keyword evidence="3" id="KW-0227">DNA damage</keyword>
<dbReference type="GO" id="GO:0005829">
    <property type="term" value="C:cytosol"/>
    <property type="evidence" value="ECO:0007669"/>
    <property type="project" value="TreeGrafter"/>
</dbReference>
<dbReference type="SUPFAM" id="SSF52540">
    <property type="entry name" value="P-loop containing nucleoside triphosphate hydrolases"/>
    <property type="match status" value="1"/>
</dbReference>
<feature type="region of interest" description="Disordered" evidence="9">
    <location>
        <begin position="1114"/>
        <end position="1145"/>
    </location>
</feature>
<dbReference type="PANTHER" id="PTHR11070">
    <property type="entry name" value="UVRD / RECB / PCRA DNA HELICASE FAMILY MEMBER"/>
    <property type="match status" value="1"/>
</dbReference>
<feature type="compositionally biased region" description="Low complexity" evidence="9">
    <location>
        <begin position="190"/>
        <end position="199"/>
    </location>
</feature>